<dbReference type="CDD" id="cd06849">
    <property type="entry name" value="lipoyl_domain"/>
    <property type="match status" value="1"/>
</dbReference>
<dbReference type="Proteomes" id="UP001648503">
    <property type="component" value="Unassembled WGS sequence"/>
</dbReference>
<keyword evidence="6" id="KW-0808">Transferase</keyword>
<reference evidence="13 14" key="1">
    <citation type="submission" date="2021-02" db="EMBL/GenBank/DDBJ databases">
        <title>Variation within the Batrachochytrium salamandrivorans European outbreak.</title>
        <authorList>
            <person name="Kelly M."/>
            <person name="Pasmans F."/>
            <person name="Shea T.P."/>
            <person name="Munoz J.F."/>
            <person name="Carranza S."/>
            <person name="Cuomo C.A."/>
            <person name="Martel A."/>
        </authorList>
    </citation>
    <scope>NUCLEOTIDE SEQUENCE [LARGE SCALE GENOMIC DNA]</scope>
    <source>
        <strain evidence="13 14">AMFP18/2</strain>
    </source>
</reference>
<dbReference type="SUPFAM" id="SSF51230">
    <property type="entry name" value="Single hybrid motif"/>
    <property type="match status" value="1"/>
</dbReference>
<dbReference type="SUPFAM" id="SSF52777">
    <property type="entry name" value="CoA-dependent acyltransferases"/>
    <property type="match status" value="1"/>
</dbReference>
<evidence type="ECO:0000256" key="1">
    <source>
        <dbReference type="ARBA" id="ARBA00001938"/>
    </source>
</evidence>
<dbReference type="InterPro" id="IPR023213">
    <property type="entry name" value="CAT-like_dom_sf"/>
</dbReference>
<feature type="region of interest" description="Disordered" evidence="11">
    <location>
        <begin position="199"/>
        <end position="281"/>
    </location>
</feature>
<dbReference type="PROSITE" id="PS00189">
    <property type="entry name" value="LIPOYL"/>
    <property type="match status" value="1"/>
</dbReference>
<dbReference type="Pfam" id="PF00198">
    <property type="entry name" value="2-oxoacid_dh"/>
    <property type="match status" value="1"/>
</dbReference>
<proteinExistence type="inferred from homology"/>
<feature type="compositionally biased region" description="Low complexity" evidence="11">
    <location>
        <begin position="220"/>
        <end position="242"/>
    </location>
</feature>
<dbReference type="PANTHER" id="PTHR43416">
    <property type="entry name" value="DIHYDROLIPOYLLYSINE-RESIDUE SUCCINYLTRANSFERASE COMPONENT OF 2-OXOGLUTARATE DEHYDROGENASE COMPLEX, MITOCHONDRIAL-RELATED"/>
    <property type="match status" value="1"/>
</dbReference>
<keyword evidence="9" id="KW-0012">Acyltransferase</keyword>
<keyword evidence="8" id="KW-0809">Transit peptide</keyword>
<dbReference type="Gene3D" id="3.30.559.10">
    <property type="entry name" value="Chloramphenicol acetyltransferase-like domain"/>
    <property type="match status" value="1"/>
</dbReference>
<evidence type="ECO:0000313" key="13">
    <source>
        <dbReference type="EMBL" id="KAH6593332.1"/>
    </source>
</evidence>
<dbReference type="InterPro" id="IPR050537">
    <property type="entry name" value="2-oxoacid_dehydrogenase"/>
</dbReference>
<dbReference type="EC" id="2.3.1.61" evidence="4"/>
<dbReference type="NCBIfam" id="TIGR01347">
    <property type="entry name" value="sucB"/>
    <property type="match status" value="1"/>
</dbReference>
<accession>A0ABQ8F719</accession>
<dbReference type="PANTHER" id="PTHR43416:SF5">
    <property type="entry name" value="DIHYDROLIPOYLLYSINE-RESIDUE SUCCINYLTRANSFERASE COMPONENT OF 2-OXOGLUTARATE DEHYDROGENASE COMPLEX, MITOCHONDRIAL"/>
    <property type="match status" value="1"/>
</dbReference>
<dbReference type="InterPro" id="IPR001078">
    <property type="entry name" value="2-oxoacid_DH_actylTfrase"/>
</dbReference>
<gene>
    <name evidence="13" type="ORF">BASA50_007540</name>
</gene>
<dbReference type="PROSITE" id="PS50968">
    <property type="entry name" value="BIOTINYL_LIPOYL"/>
    <property type="match status" value="1"/>
</dbReference>
<comment type="caution">
    <text evidence="13">The sequence shown here is derived from an EMBL/GenBank/DDBJ whole genome shotgun (WGS) entry which is preliminary data.</text>
</comment>
<organism evidence="13 14">
    <name type="scientific">Batrachochytrium salamandrivorans</name>
    <dbReference type="NCBI Taxonomy" id="1357716"/>
    <lineage>
        <taxon>Eukaryota</taxon>
        <taxon>Fungi</taxon>
        <taxon>Fungi incertae sedis</taxon>
        <taxon>Chytridiomycota</taxon>
        <taxon>Chytridiomycota incertae sedis</taxon>
        <taxon>Chytridiomycetes</taxon>
        <taxon>Rhizophydiales</taxon>
        <taxon>Rhizophydiales incertae sedis</taxon>
        <taxon>Batrachochytrium</taxon>
    </lineage>
</organism>
<dbReference type="EMBL" id="JAFCIX010000357">
    <property type="protein sequence ID" value="KAH6593332.1"/>
    <property type="molecule type" value="Genomic_DNA"/>
</dbReference>
<evidence type="ECO:0000256" key="4">
    <source>
        <dbReference type="ARBA" id="ARBA00012945"/>
    </source>
</evidence>
<evidence type="ECO:0000256" key="10">
    <source>
        <dbReference type="ARBA" id="ARBA00032406"/>
    </source>
</evidence>
<evidence type="ECO:0000256" key="11">
    <source>
        <dbReference type="SAM" id="MobiDB-lite"/>
    </source>
</evidence>
<keyword evidence="5" id="KW-0816">Tricarboxylic acid cycle</keyword>
<comment type="similarity">
    <text evidence="3">Belongs to the 2-oxoacid dehydrogenase family.</text>
</comment>
<dbReference type="Pfam" id="PF00364">
    <property type="entry name" value="Biotin_lipoyl"/>
    <property type="match status" value="1"/>
</dbReference>
<name>A0ABQ8F719_9FUNG</name>
<evidence type="ECO:0000256" key="8">
    <source>
        <dbReference type="ARBA" id="ARBA00022946"/>
    </source>
</evidence>
<protein>
    <recommendedName>
        <fullName evidence="4">dihydrolipoyllysine-residue succinyltransferase</fullName>
        <ecNumber evidence="4">2.3.1.61</ecNumber>
    </recommendedName>
    <alternativeName>
        <fullName evidence="10">2-oxoglutarate dehydrogenase complex component E2</fullName>
    </alternativeName>
</protein>
<dbReference type="InterPro" id="IPR000089">
    <property type="entry name" value="Biotin_lipoyl"/>
</dbReference>
<dbReference type="InterPro" id="IPR003016">
    <property type="entry name" value="2-oxoA_DH_lipoyl-BS"/>
</dbReference>
<dbReference type="InterPro" id="IPR006255">
    <property type="entry name" value="SucB"/>
</dbReference>
<evidence type="ECO:0000256" key="3">
    <source>
        <dbReference type="ARBA" id="ARBA00007317"/>
    </source>
</evidence>
<evidence type="ECO:0000256" key="5">
    <source>
        <dbReference type="ARBA" id="ARBA00022532"/>
    </source>
</evidence>
<dbReference type="Gene3D" id="2.40.50.100">
    <property type="match status" value="1"/>
</dbReference>
<feature type="compositionally biased region" description="Low complexity" evidence="11">
    <location>
        <begin position="199"/>
        <end position="212"/>
    </location>
</feature>
<evidence type="ECO:0000256" key="7">
    <source>
        <dbReference type="ARBA" id="ARBA00022823"/>
    </source>
</evidence>
<evidence type="ECO:0000256" key="2">
    <source>
        <dbReference type="ARBA" id="ARBA00005145"/>
    </source>
</evidence>
<keyword evidence="7" id="KW-0450">Lipoyl</keyword>
<evidence type="ECO:0000256" key="9">
    <source>
        <dbReference type="ARBA" id="ARBA00023315"/>
    </source>
</evidence>
<comment type="pathway">
    <text evidence="2">Amino-acid degradation; L-lysine degradation via saccharopine pathway; glutaryl-CoA from L-lysine: step 6/6.</text>
</comment>
<comment type="cofactor">
    <cofactor evidence="1">
        <name>(R)-lipoate</name>
        <dbReference type="ChEBI" id="CHEBI:83088"/>
    </cofactor>
</comment>
<dbReference type="InterPro" id="IPR011053">
    <property type="entry name" value="Single_hybrid_motif"/>
</dbReference>
<evidence type="ECO:0000313" key="14">
    <source>
        <dbReference type="Proteomes" id="UP001648503"/>
    </source>
</evidence>
<evidence type="ECO:0000256" key="6">
    <source>
        <dbReference type="ARBA" id="ARBA00022679"/>
    </source>
</evidence>
<evidence type="ECO:0000259" key="12">
    <source>
        <dbReference type="PROSITE" id="PS50968"/>
    </source>
</evidence>
<sequence>MRSTSNGSGRFSYGSMLLSAFKDFLKVVATMLSSAISASTAASSALTRRSVGRSVARISISASSRALTAYLAVAPSGNHTLHARSFMIAAARPMNITAPTQFNASTARSALIGQIRLMSEKTIKTPSMGDSITEGTLTQWYKKVGDFVSRDEQIATIETDKIDIQVNSPESGKITELCSQEGDTVAVGGNLFKLVAGEAPEPSQASAPKAAAAPPPAPSAAPAKAPAFAPVQPPKMAATSAPTPAPTPTPSTPVALKPTSSPVDPESFPGYAPGLRTERRTKINRMRARIAERLKESQNTAATLTTFNEVDMSNLMEMRSKFKDIVLEKHGVKLGFMSAFVKAAVHGLQAVPAVNARMEADEIVYHDFVDISVAVATPKGLVTPIVRNCESLSMVQVEASIAGLGKKARDGLLSLEDMSGGTFTISNGGVFGSLMGTPIINQPQSAILGMHAVKDRAVVVNGQVVVRPMMYLALTYDHRLIDGREATTFLVKVKEAIEDPRRLLLDV</sequence>
<feature type="domain" description="Lipoyl-binding" evidence="12">
    <location>
        <begin position="120"/>
        <end position="195"/>
    </location>
</feature>
<keyword evidence="14" id="KW-1185">Reference proteome</keyword>